<dbReference type="EMBL" id="ASPP01020572">
    <property type="protein sequence ID" value="ETO13498.1"/>
    <property type="molecule type" value="Genomic_DNA"/>
</dbReference>
<feature type="region of interest" description="Disordered" evidence="1">
    <location>
        <begin position="301"/>
        <end position="320"/>
    </location>
</feature>
<evidence type="ECO:0000256" key="1">
    <source>
        <dbReference type="SAM" id="MobiDB-lite"/>
    </source>
</evidence>
<feature type="compositionally biased region" description="Acidic residues" evidence="1">
    <location>
        <begin position="128"/>
        <end position="140"/>
    </location>
</feature>
<feature type="compositionally biased region" description="Basic and acidic residues" evidence="1">
    <location>
        <begin position="203"/>
        <end position="215"/>
    </location>
</feature>
<keyword evidence="3" id="KW-1185">Reference proteome</keyword>
<feature type="compositionally biased region" description="Basic and acidic residues" evidence="1">
    <location>
        <begin position="33"/>
        <end position="45"/>
    </location>
</feature>
<feature type="region of interest" description="Disordered" evidence="1">
    <location>
        <begin position="113"/>
        <end position="149"/>
    </location>
</feature>
<protein>
    <submittedName>
        <fullName evidence="2">Uncharacterized protein</fullName>
    </submittedName>
</protein>
<feature type="region of interest" description="Disordered" evidence="1">
    <location>
        <begin position="203"/>
        <end position="226"/>
    </location>
</feature>
<comment type="caution">
    <text evidence="2">The sequence shown here is derived from an EMBL/GenBank/DDBJ whole genome shotgun (WGS) entry which is preliminary data.</text>
</comment>
<reference evidence="2 3" key="1">
    <citation type="journal article" date="2013" name="Curr. Biol.">
        <title>The Genome of the Foraminiferan Reticulomyxa filosa.</title>
        <authorList>
            <person name="Glockner G."/>
            <person name="Hulsmann N."/>
            <person name="Schleicher M."/>
            <person name="Noegel A.A."/>
            <person name="Eichinger L."/>
            <person name="Gallinger C."/>
            <person name="Pawlowski J."/>
            <person name="Sierra R."/>
            <person name="Euteneuer U."/>
            <person name="Pillet L."/>
            <person name="Moustafa A."/>
            <person name="Platzer M."/>
            <person name="Groth M."/>
            <person name="Szafranski K."/>
            <person name="Schliwa M."/>
        </authorList>
    </citation>
    <scope>NUCLEOTIDE SEQUENCE [LARGE SCALE GENOMIC DNA]</scope>
</reference>
<dbReference type="AlphaFoldDB" id="X6MHL1"/>
<sequence>GPDLEDDLPADARRYSVDALLRNQSKVSLLSQQKKESKKRWDEKTKKRLEKLKNKKWKRYKTQTCARPRPLKKRFSQHICPSYTRTHTHTHSNKQTNKQTKMQCNDVLGQLGKLSPAQTVTRASPIPEEGESDLENNESENDAKNQNTNDSGFQFKGIFFFYIKTNNNNNNTHNTYVNPQVALVEANKKEGNDEVKASFEATKEKQVAGNEEKNAPTEVNASLPPPISSTNQNDAEMDVSQPPPAFFFDEKRGELDVAKAGGTLNIVNASESAPINVTHTATKSTDVLLFTQSKDETIGTADKKKNESMNCKKSVHERGL</sequence>
<gene>
    <name evidence="2" type="ORF">RFI_23873</name>
</gene>
<feature type="region of interest" description="Disordered" evidence="1">
    <location>
        <begin position="28"/>
        <end position="48"/>
    </location>
</feature>
<organism evidence="2 3">
    <name type="scientific">Reticulomyxa filosa</name>
    <dbReference type="NCBI Taxonomy" id="46433"/>
    <lineage>
        <taxon>Eukaryota</taxon>
        <taxon>Sar</taxon>
        <taxon>Rhizaria</taxon>
        <taxon>Retaria</taxon>
        <taxon>Foraminifera</taxon>
        <taxon>Monothalamids</taxon>
        <taxon>Reticulomyxidae</taxon>
        <taxon>Reticulomyxa</taxon>
    </lineage>
</organism>
<dbReference type="Proteomes" id="UP000023152">
    <property type="component" value="Unassembled WGS sequence"/>
</dbReference>
<accession>X6MHL1</accession>
<evidence type="ECO:0000313" key="2">
    <source>
        <dbReference type="EMBL" id="ETO13498.1"/>
    </source>
</evidence>
<evidence type="ECO:0000313" key="3">
    <source>
        <dbReference type="Proteomes" id="UP000023152"/>
    </source>
</evidence>
<proteinExistence type="predicted"/>
<feature type="non-terminal residue" evidence="2">
    <location>
        <position position="1"/>
    </location>
</feature>
<name>X6MHL1_RETFI</name>